<gene>
    <name evidence="2" type="ORF">R1flu_021475</name>
</gene>
<comment type="caution">
    <text evidence="2">The sequence shown here is derived from an EMBL/GenBank/DDBJ whole genome shotgun (WGS) entry which is preliminary data.</text>
</comment>
<name>A0ABD1ZQM2_9MARC</name>
<sequence>MVCWMKHDDFSSSSGAFSSKGMLENEWYVPSQLSFLDEIRGTSVRSSPQLDCHNLPSSAHSGHHHGSMEPQHLQALQQQNFLRSRAEVSSFLDGTMTLEGYTHQQTAARVGDLGPFGLGHLNGNLLQQQPNMQLLDNRNMNPIRSSNLHTLGGIILHRPKFLNSLTPS</sequence>
<dbReference type="EMBL" id="JBHFFA010000001">
    <property type="protein sequence ID" value="KAL2653347.1"/>
    <property type="molecule type" value="Genomic_DNA"/>
</dbReference>
<proteinExistence type="predicted"/>
<feature type="region of interest" description="Disordered" evidence="1">
    <location>
        <begin position="46"/>
        <end position="69"/>
    </location>
</feature>
<organism evidence="2 3">
    <name type="scientific">Riccia fluitans</name>
    <dbReference type="NCBI Taxonomy" id="41844"/>
    <lineage>
        <taxon>Eukaryota</taxon>
        <taxon>Viridiplantae</taxon>
        <taxon>Streptophyta</taxon>
        <taxon>Embryophyta</taxon>
        <taxon>Marchantiophyta</taxon>
        <taxon>Marchantiopsida</taxon>
        <taxon>Marchantiidae</taxon>
        <taxon>Marchantiales</taxon>
        <taxon>Ricciaceae</taxon>
        <taxon>Riccia</taxon>
    </lineage>
</organism>
<reference evidence="2 3" key="1">
    <citation type="submission" date="2024-09" db="EMBL/GenBank/DDBJ databases">
        <title>Chromosome-scale assembly of Riccia fluitans.</title>
        <authorList>
            <person name="Paukszto L."/>
            <person name="Sawicki J."/>
            <person name="Karawczyk K."/>
            <person name="Piernik-Szablinska J."/>
            <person name="Szczecinska M."/>
            <person name="Mazdziarz M."/>
        </authorList>
    </citation>
    <scope>NUCLEOTIDE SEQUENCE [LARGE SCALE GENOMIC DNA]</scope>
    <source>
        <strain evidence="2">Rf_01</strain>
        <tissue evidence="2">Aerial parts of the thallus</tissue>
    </source>
</reference>
<dbReference type="AlphaFoldDB" id="A0ABD1ZQM2"/>
<dbReference type="Proteomes" id="UP001605036">
    <property type="component" value="Unassembled WGS sequence"/>
</dbReference>
<evidence type="ECO:0000256" key="1">
    <source>
        <dbReference type="SAM" id="MobiDB-lite"/>
    </source>
</evidence>
<evidence type="ECO:0000313" key="2">
    <source>
        <dbReference type="EMBL" id="KAL2653347.1"/>
    </source>
</evidence>
<protein>
    <submittedName>
        <fullName evidence="2">Uncharacterized protein</fullName>
    </submittedName>
</protein>
<evidence type="ECO:0000313" key="3">
    <source>
        <dbReference type="Proteomes" id="UP001605036"/>
    </source>
</evidence>
<accession>A0ABD1ZQM2</accession>
<keyword evidence="3" id="KW-1185">Reference proteome</keyword>